<feature type="region of interest" description="Disordered" evidence="1">
    <location>
        <begin position="1"/>
        <end position="119"/>
    </location>
</feature>
<feature type="compositionally biased region" description="Acidic residues" evidence="1">
    <location>
        <begin position="64"/>
        <end position="80"/>
    </location>
</feature>
<accession>A0A8J1KI63</accession>
<evidence type="ECO:0000256" key="1">
    <source>
        <dbReference type="SAM" id="MobiDB-lite"/>
    </source>
</evidence>
<dbReference type="GeneID" id="121393206"/>
<gene>
    <name evidence="3" type="primary">LOC121393206</name>
</gene>
<dbReference type="AlphaFoldDB" id="A0A8J1KI63"/>
<feature type="region of interest" description="Disordered" evidence="1">
    <location>
        <begin position="152"/>
        <end position="184"/>
    </location>
</feature>
<feature type="compositionally biased region" description="Basic residues" evidence="1">
    <location>
        <begin position="164"/>
        <end position="180"/>
    </location>
</feature>
<evidence type="ECO:0000313" key="2">
    <source>
        <dbReference type="Proteomes" id="UP000186698"/>
    </source>
</evidence>
<organism evidence="2 3">
    <name type="scientific">Xenopus laevis</name>
    <name type="common">African clawed frog</name>
    <dbReference type="NCBI Taxonomy" id="8355"/>
    <lineage>
        <taxon>Eukaryota</taxon>
        <taxon>Metazoa</taxon>
        <taxon>Chordata</taxon>
        <taxon>Craniata</taxon>
        <taxon>Vertebrata</taxon>
        <taxon>Euteleostomi</taxon>
        <taxon>Amphibia</taxon>
        <taxon>Batrachia</taxon>
        <taxon>Anura</taxon>
        <taxon>Pipoidea</taxon>
        <taxon>Pipidae</taxon>
        <taxon>Xenopodinae</taxon>
        <taxon>Xenopus</taxon>
        <taxon>Xenopus</taxon>
    </lineage>
</organism>
<sequence length="239" mass="26584">MEANAAQGVEIGATKRKALMPRRFREETEGSAGDIARPKKRVSCSLQVRSRSASGGCGRRDGVVSEEEEASREREPDQDDVTSGSTNSAGPAVRKERSLEAHRGSGSSTTRSIQGRGNGITRGYLDGQWDRSFHIGMVIGCRVSILETGRKRRAGCSGGEKERKDKRRRQAHQQGGKKKPIQQIQGCRKRIQAHRDQSWQSLQRRHLWGLANSLTRGQLEGAETHCTLLITQEIYFFNI</sequence>
<dbReference type="RefSeq" id="XP_041417021.1">
    <property type="nucleotide sequence ID" value="XM_041561087.1"/>
</dbReference>
<name>A0A8J1KI63_XENLA</name>
<reference evidence="3" key="1">
    <citation type="submission" date="2025-08" db="UniProtKB">
        <authorList>
            <consortium name="RefSeq"/>
        </authorList>
    </citation>
    <scope>IDENTIFICATION</scope>
    <source>
        <strain evidence="3">J_2021</strain>
        <tissue evidence="3">Erythrocytes</tissue>
    </source>
</reference>
<dbReference type="Proteomes" id="UP000186698">
    <property type="component" value="Chromosome 4S"/>
</dbReference>
<keyword evidence="2" id="KW-1185">Reference proteome</keyword>
<protein>
    <submittedName>
        <fullName evidence="3">Uncharacterized protein LOC121393206 isoform X3</fullName>
    </submittedName>
</protein>
<feature type="compositionally biased region" description="Polar residues" evidence="1">
    <location>
        <begin position="105"/>
        <end position="115"/>
    </location>
</feature>
<evidence type="ECO:0000313" key="3">
    <source>
        <dbReference type="RefSeq" id="XP_041417021.1"/>
    </source>
</evidence>
<feature type="compositionally biased region" description="Basic and acidic residues" evidence="1">
    <location>
        <begin position="93"/>
        <end position="103"/>
    </location>
</feature>
<proteinExistence type="predicted"/>